<keyword evidence="2" id="KW-1185">Reference proteome</keyword>
<sequence length="153" mass="16713">MLPSVLPETAILNLPEDQYYVLSIITSYLGPNDEIDTLLNTTNIVSFKENAQQINQMICNILPIPEGKFFKLQAVDSVNSTSWDSYNVVIGEIGVFGVFGGTNGIKNDRVAGKFRGAILLKGTDNPAIKSISSNISSLPNVFFLLIDEGKDEK</sequence>
<dbReference type="OrthoDB" id="2447765at2759"/>
<accession>A0A9W4T1R3</accession>
<name>A0A9W4T1R3_9GLOM</name>
<dbReference type="EMBL" id="CAMKVN010005734">
    <property type="protein sequence ID" value="CAI2189296.1"/>
    <property type="molecule type" value="Genomic_DNA"/>
</dbReference>
<protein>
    <submittedName>
        <fullName evidence="1">18948_t:CDS:1</fullName>
    </submittedName>
</protein>
<comment type="caution">
    <text evidence="1">The sequence shown here is derived from an EMBL/GenBank/DDBJ whole genome shotgun (WGS) entry which is preliminary data.</text>
</comment>
<reference evidence="1" key="1">
    <citation type="submission" date="2022-08" db="EMBL/GenBank/DDBJ databases">
        <authorList>
            <person name="Kallberg Y."/>
            <person name="Tangrot J."/>
            <person name="Rosling A."/>
        </authorList>
    </citation>
    <scope>NUCLEOTIDE SEQUENCE</scope>
    <source>
        <strain evidence="1">Wild A</strain>
    </source>
</reference>
<feature type="non-terminal residue" evidence="1">
    <location>
        <position position="1"/>
    </location>
</feature>
<gene>
    <name evidence="1" type="ORF">FWILDA_LOCUS14009</name>
</gene>
<organism evidence="1 2">
    <name type="scientific">Funneliformis geosporum</name>
    <dbReference type="NCBI Taxonomy" id="1117311"/>
    <lineage>
        <taxon>Eukaryota</taxon>
        <taxon>Fungi</taxon>
        <taxon>Fungi incertae sedis</taxon>
        <taxon>Mucoromycota</taxon>
        <taxon>Glomeromycotina</taxon>
        <taxon>Glomeromycetes</taxon>
        <taxon>Glomerales</taxon>
        <taxon>Glomeraceae</taxon>
        <taxon>Funneliformis</taxon>
    </lineage>
</organism>
<proteinExistence type="predicted"/>
<evidence type="ECO:0000313" key="2">
    <source>
        <dbReference type="Proteomes" id="UP001153678"/>
    </source>
</evidence>
<evidence type="ECO:0000313" key="1">
    <source>
        <dbReference type="EMBL" id="CAI2189296.1"/>
    </source>
</evidence>
<dbReference type="AlphaFoldDB" id="A0A9W4T1R3"/>
<dbReference type="Proteomes" id="UP001153678">
    <property type="component" value="Unassembled WGS sequence"/>
</dbReference>